<evidence type="ECO:0000256" key="5">
    <source>
        <dbReference type="ARBA" id="ARBA00023273"/>
    </source>
</evidence>
<dbReference type="PANTHER" id="PTHR37833:SF1">
    <property type="entry name" value="SIGNAL PEPTIDE PROTEIN"/>
    <property type="match status" value="1"/>
</dbReference>
<evidence type="ECO:0000313" key="10">
    <source>
        <dbReference type="Proteomes" id="UP000298049"/>
    </source>
</evidence>
<keyword evidence="4" id="KW-0969">Cilium</keyword>
<feature type="domain" description="HYDIN/VesB/CFA65-like Ig-like" evidence="8">
    <location>
        <begin position="326"/>
        <end position="416"/>
    </location>
</feature>
<evidence type="ECO:0000256" key="4">
    <source>
        <dbReference type="ARBA" id="ARBA00023069"/>
    </source>
</evidence>
<dbReference type="RefSeq" id="WP_136549499.1">
    <property type="nucleotide sequence ID" value="NZ_CP031093.1"/>
</dbReference>
<dbReference type="GO" id="GO:0005737">
    <property type="term" value="C:cytoplasm"/>
    <property type="evidence" value="ECO:0007669"/>
    <property type="project" value="UniProtKB-SubCell"/>
</dbReference>
<dbReference type="AlphaFoldDB" id="A0A4P7XJQ8"/>
<dbReference type="Pfam" id="PF20611">
    <property type="entry name" value="DUF6801"/>
    <property type="match status" value="1"/>
</dbReference>
<dbReference type="InterPro" id="IPR046542">
    <property type="entry name" value="DUF6801"/>
</dbReference>
<evidence type="ECO:0000256" key="2">
    <source>
        <dbReference type="ARBA" id="ARBA00004496"/>
    </source>
</evidence>
<dbReference type="InterPro" id="IPR053879">
    <property type="entry name" value="HYDIN_VesB_CFA65-like_Ig"/>
</dbReference>
<dbReference type="KEGG" id="hmi:soil367_13110"/>
<evidence type="ECO:0000256" key="1">
    <source>
        <dbReference type="ARBA" id="ARBA00004138"/>
    </source>
</evidence>
<accession>A0A4P7XJQ8</accession>
<reference evidence="9 10" key="1">
    <citation type="submission" date="2018-07" db="EMBL/GenBank/DDBJ databases">
        <title>Marsedoiliclastica nanhaica gen. nov. sp. nov., a novel marine hydrocarbonoclastic bacterium isolated from an in-situ enriched hydrocarbon-degrading consortium in deep-sea sediment.</title>
        <authorList>
            <person name="Dong C."/>
            <person name="Ma T."/>
            <person name="Liu R."/>
            <person name="Shao Z."/>
        </authorList>
    </citation>
    <scope>NUCLEOTIDE SEQUENCE [LARGE SCALE GENOMIC DNA]</scope>
    <source>
        <strain evidence="10">soil36-7</strain>
    </source>
</reference>
<sequence length="606" mass="61540">MSPINFKTNGGRLRSAIAATALIAASGAASAEPVNLVLNYTCPFPLIGNQAVIANISADLPSTIEAGTPTGDVPIDVIATVAANAKTGLGLVGAVSVEGTAESGVEAVLPTQTLPLTVLLDIPFTEIPVNEPGTFDVPAIGVQDSLTFGPEDEGTGEIQVEGLTLNMIARTADGSVAPAPIGEFTSVCTLDAGQNNVLQTFEITVEDVVIDDPQNIVVDPASVAFGNVQAGLTEEATVTVSNDGDLPLGINGVSISGADAAAFSQSSDCSVVNAGESCAVTVTYFPSGEGAQNATLTIESDDPDAQFSDVSLSGTSVAVPVPEIVVQDEASFGSVLPGESTTQEIVIGNDGTADLTINGIDISGDAAYTQTNDCTTVAPDASCSVTVTFAPQVEGPLSATLSIASNDANSPSQVSLVGTGKEIDDGGEPVELSYDLEGTTTIAASDSDLALTGQIDADLELATGLYTADLTLDNTTATVQISQLFRKLKATAQVQFEQVGQTTGLLQNNVLTSESTMYIKVPKVTTKLFGFIPVTLGGGADCRTSEPVTINLQTPEGETFSPLEGGIVAGEYDLPPLENCGALTGVLNGFLSGSGNTIQLGLTPIL</sequence>
<gene>
    <name evidence="9" type="ORF">soil367_13110</name>
</gene>
<dbReference type="Pfam" id="PF22544">
    <property type="entry name" value="HYDIN_VesB_CFA65-like_Ig"/>
    <property type="match status" value="2"/>
</dbReference>
<evidence type="ECO:0000313" key="9">
    <source>
        <dbReference type="EMBL" id="QCF26794.1"/>
    </source>
</evidence>
<keyword evidence="3" id="KW-0963">Cytoplasm</keyword>
<dbReference type="EMBL" id="CP031093">
    <property type="protein sequence ID" value="QCF26794.1"/>
    <property type="molecule type" value="Genomic_DNA"/>
</dbReference>
<feature type="domain" description="HYDIN/VesB/CFA65-like Ig-like" evidence="8">
    <location>
        <begin position="218"/>
        <end position="308"/>
    </location>
</feature>
<dbReference type="OrthoDB" id="6056921at2"/>
<dbReference type="InterPro" id="IPR013783">
    <property type="entry name" value="Ig-like_fold"/>
</dbReference>
<evidence type="ECO:0000259" key="7">
    <source>
        <dbReference type="Pfam" id="PF20611"/>
    </source>
</evidence>
<dbReference type="Gene3D" id="2.60.40.10">
    <property type="entry name" value="Immunoglobulins"/>
    <property type="match status" value="2"/>
</dbReference>
<name>A0A4P7XJQ8_9ALTE</name>
<evidence type="ECO:0000259" key="8">
    <source>
        <dbReference type="Pfam" id="PF22544"/>
    </source>
</evidence>
<feature type="domain" description="DUF6801" evidence="7">
    <location>
        <begin position="39"/>
        <end position="198"/>
    </location>
</feature>
<dbReference type="NCBIfam" id="NF012200">
    <property type="entry name" value="choice_anch_D"/>
    <property type="match status" value="2"/>
</dbReference>
<comment type="subcellular location">
    <subcellularLocation>
        <location evidence="1">Cell projection</location>
        <location evidence="1">Cilium</location>
    </subcellularLocation>
    <subcellularLocation>
        <location evidence="2">Cytoplasm</location>
    </subcellularLocation>
</comment>
<evidence type="ECO:0000256" key="3">
    <source>
        <dbReference type="ARBA" id="ARBA00022490"/>
    </source>
</evidence>
<proteinExistence type="predicted"/>
<evidence type="ECO:0000256" key="6">
    <source>
        <dbReference type="SAM" id="SignalP"/>
    </source>
</evidence>
<feature type="chain" id="PRO_5020416003" evidence="6">
    <location>
        <begin position="32"/>
        <end position="606"/>
    </location>
</feature>
<keyword evidence="5" id="KW-0966">Cell projection</keyword>
<protein>
    <submittedName>
        <fullName evidence="9">Choice-of-anchor D domain</fullName>
    </submittedName>
</protein>
<keyword evidence="10" id="KW-1185">Reference proteome</keyword>
<dbReference type="PANTHER" id="PTHR37833">
    <property type="entry name" value="LIPOPROTEIN-RELATED"/>
    <property type="match status" value="1"/>
</dbReference>
<keyword evidence="6" id="KW-0732">Signal</keyword>
<feature type="signal peptide" evidence="6">
    <location>
        <begin position="1"/>
        <end position="31"/>
    </location>
</feature>
<dbReference type="Proteomes" id="UP000298049">
    <property type="component" value="Chromosome"/>
</dbReference>
<organism evidence="9 10">
    <name type="scientific">Hydrocarboniclastica marina</name>
    <dbReference type="NCBI Taxonomy" id="2259620"/>
    <lineage>
        <taxon>Bacteria</taxon>
        <taxon>Pseudomonadati</taxon>
        <taxon>Pseudomonadota</taxon>
        <taxon>Gammaproteobacteria</taxon>
        <taxon>Alteromonadales</taxon>
        <taxon>Alteromonadaceae</taxon>
        <taxon>Hydrocarboniclastica</taxon>
    </lineage>
</organism>